<organism evidence="3 4">
    <name type="scientific">Solirubrum puertoriconensis</name>
    <dbReference type="NCBI Taxonomy" id="1751427"/>
    <lineage>
        <taxon>Bacteria</taxon>
        <taxon>Pseudomonadati</taxon>
        <taxon>Bacteroidota</taxon>
        <taxon>Cytophagia</taxon>
        <taxon>Cytophagales</taxon>
    </lineage>
</organism>
<evidence type="ECO:0000256" key="1">
    <source>
        <dbReference type="SAM" id="Phobius"/>
    </source>
</evidence>
<comment type="caution">
    <text evidence="3">The sequence shown here is derived from an EMBL/GenBank/DDBJ whole genome shotgun (WGS) entry which is preliminary data.</text>
</comment>
<keyword evidence="1" id="KW-0472">Membrane</keyword>
<feature type="transmembrane region" description="Helical" evidence="1">
    <location>
        <begin position="226"/>
        <end position="248"/>
    </location>
</feature>
<accession>A0A9X0L5U5</accession>
<protein>
    <recommendedName>
        <fullName evidence="2">Conjugative transposon TraJ C-terminal domain-containing protein</fullName>
    </recommendedName>
</protein>
<dbReference type="AlphaFoldDB" id="A0A9X0L5U5"/>
<feature type="transmembrane region" description="Helical" evidence="1">
    <location>
        <begin position="193"/>
        <end position="214"/>
    </location>
</feature>
<feature type="transmembrane region" description="Helical" evidence="1">
    <location>
        <begin position="268"/>
        <end position="292"/>
    </location>
</feature>
<dbReference type="OrthoDB" id="1147144at2"/>
<keyword evidence="1" id="KW-0812">Transmembrane</keyword>
<dbReference type="EMBL" id="LNAL01000005">
    <property type="protein sequence ID" value="KUG09067.1"/>
    <property type="molecule type" value="Genomic_DNA"/>
</dbReference>
<proteinExistence type="predicted"/>
<reference evidence="3 4" key="1">
    <citation type="submission" date="2015-11" db="EMBL/GenBank/DDBJ databases">
        <title>Solirubrum puertoriconensis gen. nov. an environmental bacteria isolated in Puerto Rico.</title>
        <authorList>
            <person name="Cuebas-Irizarry M.F."/>
            <person name="Montalvo-Rodriguez R."/>
        </authorList>
    </citation>
    <scope>NUCLEOTIDE SEQUENCE [LARGE SCALE GENOMIC DNA]</scope>
    <source>
        <strain evidence="3 4">MC1A</strain>
    </source>
</reference>
<dbReference type="InterPro" id="IPR012424">
    <property type="entry name" value="Conjugative_transposon_TraJ_C"/>
</dbReference>
<evidence type="ECO:0000313" key="4">
    <source>
        <dbReference type="Proteomes" id="UP000054223"/>
    </source>
</evidence>
<gene>
    <name evidence="3" type="ORF">ASU33_19795</name>
</gene>
<dbReference type="RefSeq" id="WP_059068515.1">
    <property type="nucleotide sequence ID" value="NZ_LNAL01000005.1"/>
</dbReference>
<dbReference type="Pfam" id="PF07863">
    <property type="entry name" value="CtnDOT_TraJ"/>
    <property type="match status" value="1"/>
</dbReference>
<evidence type="ECO:0000313" key="3">
    <source>
        <dbReference type="EMBL" id="KUG09067.1"/>
    </source>
</evidence>
<evidence type="ECO:0000259" key="2">
    <source>
        <dbReference type="Pfam" id="PF07863"/>
    </source>
</evidence>
<dbReference type="NCBIfam" id="TIGR03782">
    <property type="entry name" value="Bac_Flav_CT_J"/>
    <property type="match status" value="1"/>
</dbReference>
<keyword evidence="4" id="KW-1185">Reference proteome</keyword>
<dbReference type="Proteomes" id="UP000054223">
    <property type="component" value="Unassembled WGS sequence"/>
</dbReference>
<name>A0A9X0L5U5_SOLP1</name>
<feature type="domain" description="Conjugative transposon TraJ C-terminal" evidence="2">
    <location>
        <begin position="12"/>
        <end position="349"/>
    </location>
</feature>
<sequence>MLLLILLQVTSTFKSLQDLLDTLYREMYPLCKDFINVGRALGGLGALAYVSVSIWRSLANAEPIDFFPLLRPFAIGLAIALFPLLLDTLNGVMSPLSGATKGLVQAQNEVIIDLQDRKQKVLASKAENQPFENDVAFERELEKKPYWDLESKTGLYMDRMAYNVQKNFREWLKEALELAYNAAALVINTIRTFFLIVLSIIGPISFGFAIWPGFEGTLSGWFARYVNVFLWLPVANIYGAIIARIQVLMLQQDLDNIAAGADASTADYGYMIFLLIAIAGYFTVPTVAGWIIQATGMQTAIARLQGAWSVTNTAAAGAGALTGRVTGSAQALGSTLLPNLNRQTSAGYRNSTNS</sequence>
<keyword evidence="1" id="KW-1133">Transmembrane helix</keyword>
<dbReference type="InterPro" id="IPR022393">
    <property type="entry name" value="Conjugative_transposon_TraJ"/>
</dbReference>